<dbReference type="InterPro" id="IPR050671">
    <property type="entry name" value="CD300_family_receptors"/>
</dbReference>
<keyword evidence="5" id="KW-0391">Immunity</keyword>
<name>A0A8C4MK66_EQUAS</name>
<dbReference type="InterPro" id="IPR036179">
    <property type="entry name" value="Ig-like_dom_sf"/>
</dbReference>
<evidence type="ECO:0000256" key="8">
    <source>
        <dbReference type="ARBA" id="ARBA00023157"/>
    </source>
</evidence>
<dbReference type="CDD" id="cd05716">
    <property type="entry name" value="IgV_pIgR_like"/>
    <property type="match status" value="1"/>
</dbReference>
<keyword evidence="4" id="KW-0732">Signal</keyword>
<evidence type="ECO:0000259" key="13">
    <source>
        <dbReference type="SMART" id="SM00409"/>
    </source>
</evidence>
<evidence type="ECO:0000256" key="3">
    <source>
        <dbReference type="ARBA" id="ARBA00022692"/>
    </source>
</evidence>
<dbReference type="Ensembl" id="ENSEAST00005030410.1">
    <property type="protein sequence ID" value="ENSEASP00005027999.1"/>
    <property type="gene ID" value="ENSEASG00005019034.1"/>
</dbReference>
<feature type="domain" description="Immunoglobulin" evidence="13">
    <location>
        <begin position="24"/>
        <end position="123"/>
    </location>
</feature>
<reference evidence="14" key="1">
    <citation type="submission" date="2023-03" db="UniProtKB">
        <authorList>
            <consortium name="Ensembl"/>
        </authorList>
    </citation>
    <scope>IDENTIFICATION</scope>
</reference>
<evidence type="ECO:0000256" key="10">
    <source>
        <dbReference type="ARBA" id="ARBA00023319"/>
    </source>
</evidence>
<evidence type="ECO:0000313" key="14">
    <source>
        <dbReference type="Ensembl" id="ENSEASP00005027999.1"/>
    </source>
</evidence>
<keyword evidence="9" id="KW-0675">Receptor</keyword>
<evidence type="ECO:0000256" key="9">
    <source>
        <dbReference type="ARBA" id="ARBA00023170"/>
    </source>
</evidence>
<keyword evidence="6 12" id="KW-1133">Transmembrane helix</keyword>
<dbReference type="PANTHER" id="PTHR11860:SF101">
    <property type="entry name" value="CMRF35-LIKE MOLECULE 1"/>
    <property type="match status" value="1"/>
</dbReference>
<organism evidence="14">
    <name type="scientific">Equus asinus asinus</name>
    <dbReference type="NCBI Taxonomy" id="83772"/>
    <lineage>
        <taxon>Eukaryota</taxon>
        <taxon>Metazoa</taxon>
        <taxon>Chordata</taxon>
        <taxon>Craniata</taxon>
        <taxon>Vertebrata</taxon>
        <taxon>Euteleostomi</taxon>
        <taxon>Mammalia</taxon>
        <taxon>Eutheria</taxon>
        <taxon>Laurasiatheria</taxon>
        <taxon>Perissodactyla</taxon>
        <taxon>Equidae</taxon>
        <taxon>Equus</taxon>
    </lineage>
</organism>
<proteinExistence type="inferred from homology"/>
<evidence type="ECO:0000256" key="6">
    <source>
        <dbReference type="ARBA" id="ARBA00022989"/>
    </source>
</evidence>
<dbReference type="SMART" id="SM00409">
    <property type="entry name" value="IG"/>
    <property type="match status" value="1"/>
</dbReference>
<comment type="similarity">
    <text evidence="11">Belongs to the CD300 family.</text>
</comment>
<dbReference type="Pfam" id="PF07686">
    <property type="entry name" value="V-set"/>
    <property type="match status" value="1"/>
</dbReference>
<dbReference type="SUPFAM" id="SSF48726">
    <property type="entry name" value="Immunoglobulin"/>
    <property type="match status" value="1"/>
</dbReference>
<comment type="subcellular location">
    <subcellularLocation>
        <location evidence="1">Cell membrane</location>
        <topology evidence="1">Single-pass type I membrane protein</topology>
    </subcellularLocation>
</comment>
<dbReference type="GO" id="GO:0002376">
    <property type="term" value="P:immune system process"/>
    <property type="evidence" value="ECO:0007669"/>
    <property type="project" value="UniProtKB-KW"/>
</dbReference>
<evidence type="ECO:0000256" key="2">
    <source>
        <dbReference type="ARBA" id="ARBA00022475"/>
    </source>
</evidence>
<accession>A0A8C4MK66</accession>
<keyword evidence="3 12" id="KW-0812">Transmembrane</keyword>
<feature type="transmembrane region" description="Helical" evidence="12">
    <location>
        <begin position="177"/>
        <end position="198"/>
    </location>
</feature>
<keyword evidence="10" id="KW-0393">Immunoglobulin domain</keyword>
<dbReference type="InterPro" id="IPR013783">
    <property type="entry name" value="Ig-like_fold"/>
</dbReference>
<dbReference type="FunFam" id="2.60.40.10:FF:000370">
    <property type="entry name" value="CMRF35-like molecule 1"/>
    <property type="match status" value="1"/>
</dbReference>
<dbReference type="InterPro" id="IPR003599">
    <property type="entry name" value="Ig_sub"/>
</dbReference>
<evidence type="ECO:0000256" key="1">
    <source>
        <dbReference type="ARBA" id="ARBA00004251"/>
    </source>
</evidence>
<evidence type="ECO:0000256" key="11">
    <source>
        <dbReference type="ARBA" id="ARBA00043958"/>
    </source>
</evidence>
<keyword evidence="2" id="KW-1003">Cell membrane</keyword>
<evidence type="ECO:0000256" key="7">
    <source>
        <dbReference type="ARBA" id="ARBA00023136"/>
    </source>
</evidence>
<protein>
    <recommendedName>
        <fullName evidence="13">Immunoglobulin domain-containing protein</fullName>
    </recommendedName>
</protein>
<keyword evidence="8" id="KW-1015">Disulfide bond</keyword>
<sequence length="263" mass="29718">MFSFPLSLMYMDLCFPGSFAIMGPKVMRGPERGSLTVRCRYGPGWKTHKKWWCRGADWTSCKILVITTGSEQEVEQDRVSIRDDQRNLTFTVTMEELRRDDADTYWCGIERTGTDLGFQVKVTIDPGKSVLTQLSLRVNCHRGRLSPEVYLTDRRRGTRMHGVSSAVSSSVSLKLSVLIPLIFAVLLLLSVAASLLAWRMVKQREKGELAWLGLGWVEVCGASGRHCHPGAIWPRDYPHDLEGTVPKATGSWQKRGWREAWSS</sequence>
<keyword evidence="7 12" id="KW-0472">Membrane</keyword>
<dbReference type="GO" id="GO:0004888">
    <property type="term" value="F:transmembrane signaling receptor activity"/>
    <property type="evidence" value="ECO:0007669"/>
    <property type="project" value="TreeGrafter"/>
</dbReference>
<dbReference type="Gene3D" id="2.60.40.10">
    <property type="entry name" value="Immunoglobulins"/>
    <property type="match status" value="1"/>
</dbReference>
<dbReference type="AlphaFoldDB" id="A0A8C4MK66"/>
<dbReference type="OMA" id="RSHEEPT"/>
<dbReference type="Pfam" id="PF15330">
    <property type="entry name" value="SIT"/>
    <property type="match status" value="1"/>
</dbReference>
<evidence type="ECO:0000256" key="4">
    <source>
        <dbReference type="ARBA" id="ARBA00022729"/>
    </source>
</evidence>
<dbReference type="GO" id="GO:0005886">
    <property type="term" value="C:plasma membrane"/>
    <property type="evidence" value="ECO:0007669"/>
    <property type="project" value="UniProtKB-SubCell"/>
</dbReference>
<dbReference type="InterPro" id="IPR013106">
    <property type="entry name" value="Ig_V-set"/>
</dbReference>
<dbReference type="PANTHER" id="PTHR11860">
    <property type="entry name" value="POLYMERIC-IMMUNOGLOBULIN RECEPTOR"/>
    <property type="match status" value="1"/>
</dbReference>
<evidence type="ECO:0000256" key="5">
    <source>
        <dbReference type="ARBA" id="ARBA00022859"/>
    </source>
</evidence>
<evidence type="ECO:0000256" key="12">
    <source>
        <dbReference type="SAM" id="Phobius"/>
    </source>
</evidence>